<dbReference type="Gene3D" id="1.10.455.10">
    <property type="entry name" value="Ribosomal protein S7 domain"/>
    <property type="match status" value="1"/>
</dbReference>
<dbReference type="Pfam" id="PF00177">
    <property type="entry name" value="Ribosomal_S7"/>
    <property type="match status" value="1"/>
</dbReference>
<dbReference type="InterPro" id="IPR005716">
    <property type="entry name" value="Ribosomal_uS7_euk/arc"/>
</dbReference>
<keyword evidence="5 7" id="KW-0689">Ribosomal protein</keyword>
<keyword evidence="6 7" id="KW-0687">Ribonucleoprotein</keyword>
<keyword evidence="3 7" id="KW-0699">rRNA-binding</keyword>
<dbReference type="PANTHER" id="PTHR11205">
    <property type="entry name" value="RIBOSOMAL PROTEIN S7"/>
    <property type="match status" value="1"/>
</dbReference>
<evidence type="ECO:0000259" key="8">
    <source>
        <dbReference type="Pfam" id="PF00177"/>
    </source>
</evidence>
<dbReference type="GO" id="GO:0006412">
    <property type="term" value="P:translation"/>
    <property type="evidence" value="ECO:0007669"/>
    <property type="project" value="UniProtKB-UniRule"/>
</dbReference>
<evidence type="ECO:0000313" key="10">
    <source>
        <dbReference type="Proteomes" id="UP000050360"/>
    </source>
</evidence>
<proteinExistence type="inferred from homology"/>
<gene>
    <name evidence="7" type="primary">rps7</name>
    <name evidence="9" type="ORF">MPEBLZ_01079</name>
</gene>
<accession>A0A0P8AID9</accession>
<dbReference type="InterPro" id="IPR036823">
    <property type="entry name" value="Ribosomal_uS7_dom_sf"/>
</dbReference>
<keyword evidence="4 7" id="KW-0694">RNA-binding</keyword>
<comment type="function">
    <text evidence="7">One of the primary rRNA binding proteins, it binds directly to 16S rRNA where it nucleates assembly of the head domain of the 30S subunit. Is located at the subunit interface close to the decoding center.</text>
</comment>
<protein>
    <recommendedName>
        <fullName evidence="7">Small ribosomal subunit protein uS7</fullName>
    </recommendedName>
</protein>
<reference evidence="9 10" key="1">
    <citation type="submission" date="2015-09" db="EMBL/GenBank/DDBJ databases">
        <title>A metagenomics-based metabolic model of nitrate-dependent anaerobic oxidation of methane by Methanoperedens-like archaea.</title>
        <authorList>
            <person name="Arshad A."/>
            <person name="Speth D.R."/>
            <person name="De Graaf R.M."/>
            <person name="Op Den Camp H.J."/>
            <person name="Jetten M.S."/>
            <person name="Welte C.U."/>
        </authorList>
    </citation>
    <scope>NUCLEOTIDE SEQUENCE [LARGE SCALE GENOMIC DNA]</scope>
</reference>
<evidence type="ECO:0000256" key="7">
    <source>
        <dbReference type="HAMAP-Rule" id="MF_00480"/>
    </source>
</evidence>
<dbReference type="GO" id="GO:0019843">
    <property type="term" value="F:rRNA binding"/>
    <property type="evidence" value="ECO:0007669"/>
    <property type="project" value="UniProtKB-UniRule"/>
</dbReference>
<sequence>MQKLFGKWDFTEVEVKDPSVRSYINLTPTVVPHSGGKNSKKQFAKTNLNIVERLINKVMREEHNTGAKITVTTIMMEAFETVNKRTGQNPIQVLANAITNAGPREETVRLQYGGIAVPKSVDTAPQRRVDTALRLIAEGAQKASFGTKKTLANALAEEIIAAANHDVKGYAMGKKDNIERVAKAAR</sequence>
<dbReference type="NCBIfam" id="NF003106">
    <property type="entry name" value="PRK04027.1"/>
    <property type="match status" value="1"/>
</dbReference>
<evidence type="ECO:0000256" key="3">
    <source>
        <dbReference type="ARBA" id="ARBA00022730"/>
    </source>
</evidence>
<evidence type="ECO:0000256" key="5">
    <source>
        <dbReference type="ARBA" id="ARBA00022980"/>
    </source>
</evidence>
<evidence type="ECO:0000256" key="4">
    <source>
        <dbReference type="ARBA" id="ARBA00022884"/>
    </source>
</evidence>
<dbReference type="InterPro" id="IPR026018">
    <property type="entry name" value="Ribosomal_uS7_arc"/>
</dbReference>
<dbReference type="PIRSF" id="PIRSF002122">
    <property type="entry name" value="RPS7p_RPS7a_RPS5e_RPS7o"/>
    <property type="match status" value="1"/>
</dbReference>
<feature type="domain" description="Small ribosomal subunit protein uS7" evidence="8">
    <location>
        <begin position="21"/>
        <end position="186"/>
    </location>
</feature>
<dbReference type="Proteomes" id="UP000050360">
    <property type="component" value="Unassembled WGS sequence"/>
</dbReference>
<evidence type="ECO:0000256" key="1">
    <source>
        <dbReference type="ARBA" id="ARBA00007151"/>
    </source>
</evidence>
<dbReference type="SUPFAM" id="SSF47973">
    <property type="entry name" value="Ribosomal protein S7"/>
    <property type="match status" value="1"/>
</dbReference>
<dbReference type="InterPro" id="IPR023798">
    <property type="entry name" value="Ribosomal_uS7_dom"/>
</dbReference>
<dbReference type="EMBL" id="LKCM01000099">
    <property type="protein sequence ID" value="KPQ44323.1"/>
    <property type="molecule type" value="Genomic_DNA"/>
</dbReference>
<evidence type="ECO:0000256" key="6">
    <source>
        <dbReference type="ARBA" id="ARBA00023274"/>
    </source>
</evidence>
<comment type="subunit">
    <text evidence="2 7">Part of the 30S ribosomal subunit.</text>
</comment>
<organism evidence="9 10">
    <name type="scientific">Candidatus Methanoperedens nitratireducens</name>
    <dbReference type="NCBI Taxonomy" id="1392998"/>
    <lineage>
        <taxon>Archaea</taxon>
        <taxon>Methanobacteriati</taxon>
        <taxon>Methanobacteriota</taxon>
        <taxon>Stenosarchaea group</taxon>
        <taxon>Methanomicrobia</taxon>
        <taxon>Methanosarcinales</taxon>
        <taxon>ANME-2 cluster</taxon>
        <taxon>Candidatus Methanoperedentaceae</taxon>
        <taxon>Candidatus Methanoperedens</taxon>
    </lineage>
</organism>
<evidence type="ECO:0000256" key="2">
    <source>
        <dbReference type="ARBA" id="ARBA00011458"/>
    </source>
</evidence>
<dbReference type="GO" id="GO:0003735">
    <property type="term" value="F:structural constituent of ribosome"/>
    <property type="evidence" value="ECO:0007669"/>
    <property type="project" value="UniProtKB-UniRule"/>
</dbReference>
<evidence type="ECO:0000313" key="9">
    <source>
        <dbReference type="EMBL" id="KPQ44323.1"/>
    </source>
</evidence>
<name>A0A0P8AID9_9EURY</name>
<comment type="similarity">
    <text evidence="1 7">Belongs to the universal ribosomal protein uS7 family.</text>
</comment>
<dbReference type="NCBIfam" id="TIGR01028">
    <property type="entry name" value="uS7_euk_arch"/>
    <property type="match status" value="1"/>
</dbReference>
<dbReference type="GO" id="GO:0015935">
    <property type="term" value="C:small ribosomal subunit"/>
    <property type="evidence" value="ECO:0007669"/>
    <property type="project" value="UniProtKB-UniRule"/>
</dbReference>
<dbReference type="AlphaFoldDB" id="A0A0P8AID9"/>
<dbReference type="PATRIC" id="fig|1719120.3.peg.1162"/>
<dbReference type="InterPro" id="IPR000235">
    <property type="entry name" value="Ribosomal_uS7"/>
</dbReference>
<comment type="caution">
    <text evidence="9">The sequence shown here is derived from an EMBL/GenBank/DDBJ whole genome shotgun (WGS) entry which is preliminary data.</text>
</comment>
<dbReference type="HAMAP" id="MF_00480_A">
    <property type="entry name" value="Ribosomal_uS7_A"/>
    <property type="match status" value="1"/>
</dbReference>